<feature type="region of interest" description="Disordered" evidence="1">
    <location>
        <begin position="1"/>
        <end position="49"/>
    </location>
</feature>
<organism evidence="2 3">
    <name type="scientific">Streptomyces hydrogenans</name>
    <dbReference type="NCBI Taxonomy" id="1873719"/>
    <lineage>
        <taxon>Bacteria</taxon>
        <taxon>Bacillati</taxon>
        <taxon>Actinomycetota</taxon>
        <taxon>Actinomycetes</taxon>
        <taxon>Kitasatosporales</taxon>
        <taxon>Streptomycetaceae</taxon>
        <taxon>Streptomyces</taxon>
    </lineage>
</organism>
<dbReference type="Proteomes" id="UP001052739">
    <property type="component" value="Unassembled WGS sequence"/>
</dbReference>
<proteinExistence type="predicted"/>
<accession>A0ABQ3PHA4</accession>
<gene>
    <name evidence="2" type="ORF">Shyd_57790</name>
</gene>
<reference evidence="2" key="1">
    <citation type="submission" date="2024-05" db="EMBL/GenBank/DDBJ databases">
        <title>Whole genome shotgun sequence of Streptomyces hydrogenans NBRC 13475.</title>
        <authorList>
            <person name="Komaki H."/>
            <person name="Tamura T."/>
        </authorList>
    </citation>
    <scope>NUCLEOTIDE SEQUENCE</scope>
    <source>
        <strain evidence="2">NBRC 13475</strain>
    </source>
</reference>
<sequence length="76" mass="7989">MEGLARGRLQDGTLETRGESGTPGGTGPGWWWRRTGGAPGSAGLLGNEAESRPNERAALFGYFRGIPAPRTTARCS</sequence>
<dbReference type="EMBL" id="BNDW01000055">
    <property type="protein sequence ID" value="GHI24408.1"/>
    <property type="molecule type" value="Genomic_DNA"/>
</dbReference>
<evidence type="ECO:0000313" key="3">
    <source>
        <dbReference type="Proteomes" id="UP001052739"/>
    </source>
</evidence>
<evidence type="ECO:0000256" key="1">
    <source>
        <dbReference type="SAM" id="MobiDB-lite"/>
    </source>
</evidence>
<name>A0ABQ3PHA4_9ACTN</name>
<keyword evidence="3" id="KW-1185">Reference proteome</keyword>
<protein>
    <submittedName>
        <fullName evidence="2">Uncharacterized protein</fullName>
    </submittedName>
</protein>
<comment type="caution">
    <text evidence="2">The sequence shown here is derived from an EMBL/GenBank/DDBJ whole genome shotgun (WGS) entry which is preliminary data.</text>
</comment>
<evidence type="ECO:0000313" key="2">
    <source>
        <dbReference type="EMBL" id="GHI24408.1"/>
    </source>
</evidence>